<proteinExistence type="predicted"/>
<reference evidence="5" key="2">
    <citation type="submission" date="2020-10" db="UniProtKB">
        <authorList>
            <consortium name="WormBaseParasite"/>
        </authorList>
    </citation>
    <scope>IDENTIFICATION</scope>
</reference>
<evidence type="ECO:0000259" key="3">
    <source>
        <dbReference type="PROSITE" id="PS50056"/>
    </source>
</evidence>
<dbReference type="InterPro" id="IPR029021">
    <property type="entry name" value="Prot-tyrosine_phosphatase-like"/>
</dbReference>
<feature type="domain" description="Tyrosine-protein phosphatase" evidence="2">
    <location>
        <begin position="114"/>
        <end position="343"/>
    </location>
</feature>
<accession>A0A7E4W4A6</accession>
<dbReference type="PANTHER" id="PTHR46163">
    <property type="entry name" value="TYROSINE-PROTEIN PHOSPHATASE-RELATED"/>
    <property type="match status" value="1"/>
</dbReference>
<dbReference type="PROSITE" id="PS00383">
    <property type="entry name" value="TYR_PHOSPHATASE_1"/>
    <property type="match status" value="1"/>
</dbReference>
<dbReference type="SMART" id="SM00404">
    <property type="entry name" value="PTPc_motif"/>
    <property type="match status" value="1"/>
</dbReference>
<dbReference type="PRINTS" id="PR00700">
    <property type="entry name" value="PRTYPHPHTASE"/>
</dbReference>
<feature type="region of interest" description="Disordered" evidence="1">
    <location>
        <begin position="1"/>
        <end position="71"/>
    </location>
</feature>
<feature type="compositionally biased region" description="Basic and acidic residues" evidence="1">
    <location>
        <begin position="1"/>
        <end position="11"/>
    </location>
</feature>
<dbReference type="InterPro" id="IPR000242">
    <property type="entry name" value="PTP_cat"/>
</dbReference>
<dbReference type="PROSITE" id="PS50055">
    <property type="entry name" value="TYR_PHOSPHATASE_PTP"/>
    <property type="match status" value="1"/>
</dbReference>
<reference evidence="4" key="1">
    <citation type="journal article" date="2013" name="Genetics">
        <title>The draft genome and transcriptome of Panagrellus redivivus are shaped by the harsh demands of a free-living lifestyle.</title>
        <authorList>
            <person name="Srinivasan J."/>
            <person name="Dillman A.R."/>
            <person name="Macchietto M.G."/>
            <person name="Heikkinen L."/>
            <person name="Lakso M."/>
            <person name="Fracchia K.M."/>
            <person name="Antoshechkin I."/>
            <person name="Mortazavi A."/>
            <person name="Wong G."/>
            <person name="Sternberg P.W."/>
        </authorList>
    </citation>
    <scope>NUCLEOTIDE SEQUENCE [LARGE SCALE GENOMIC DNA]</scope>
    <source>
        <strain evidence="4">MT8872</strain>
    </source>
</reference>
<evidence type="ECO:0000313" key="5">
    <source>
        <dbReference type="WBParaSite" id="Pan_g6164.t1"/>
    </source>
</evidence>
<name>A0A7E4W4A6_PANRE</name>
<dbReference type="PROSITE" id="PS50056">
    <property type="entry name" value="TYR_PHOSPHATASE_2"/>
    <property type="match status" value="1"/>
</dbReference>
<dbReference type="SUPFAM" id="SSF52799">
    <property type="entry name" value="(Phosphotyrosine protein) phosphatases II"/>
    <property type="match status" value="1"/>
</dbReference>
<evidence type="ECO:0000256" key="1">
    <source>
        <dbReference type="SAM" id="MobiDB-lite"/>
    </source>
</evidence>
<dbReference type="AlphaFoldDB" id="A0A7E4W4A6"/>
<evidence type="ECO:0000259" key="2">
    <source>
        <dbReference type="PROSITE" id="PS50055"/>
    </source>
</evidence>
<feature type="compositionally biased region" description="Basic residues" evidence="1">
    <location>
        <begin position="38"/>
        <end position="47"/>
    </location>
</feature>
<dbReference type="Pfam" id="PF00102">
    <property type="entry name" value="Y_phosphatase"/>
    <property type="match status" value="1"/>
</dbReference>
<dbReference type="InterPro" id="IPR003595">
    <property type="entry name" value="Tyr_Pase_cat"/>
</dbReference>
<dbReference type="Gene3D" id="3.90.190.10">
    <property type="entry name" value="Protein tyrosine phosphatase superfamily"/>
    <property type="match status" value="1"/>
</dbReference>
<feature type="region of interest" description="Disordered" evidence="1">
    <location>
        <begin position="398"/>
        <end position="436"/>
    </location>
</feature>
<dbReference type="InterPro" id="IPR016130">
    <property type="entry name" value="Tyr_Pase_AS"/>
</dbReference>
<dbReference type="WBParaSite" id="Pan_g6164.t1">
    <property type="protein sequence ID" value="Pan_g6164.t1"/>
    <property type="gene ID" value="Pan_g6164"/>
</dbReference>
<sequence length="436" mass="48099">MAPAIRRDRSEKKVRKKGGNNNKDNDGCDSKISQTSTRQRKPKKATTKRSNNSGKKENKKKKYDHDKPSTEEQKNNYAAFLRELYNLGIQGVLNQYTTGLKAFVPEGISKSAFEKNMDKNRYKDVICVDSTRVILNDGEKCDYIHANHINDPYLVNKFICTQGPMAGTIVDFWRMILQEGVENIIMLCETVEQGKEKCQQYWPLGTGSALEFSGIAIKTLDVDSKTDSATIISTLEVAKGSDRLIVKHHQWRTWPDRSVPQSVMAPFRLLKVARNSSAPTVVHCSAGVGRTGTVVALEICLQRLLAGKSLCVMTAVQELRAMRMHCVQTDLQLVFINKCLTAFAASRQLITGDLASKQDKFDADYAKLIADRLQPENDVGYTPLVPVCGFAPQTAVPAGPGPPGGGGGGFFLPMNMSPSNPPPAMSQNDPNKEETI</sequence>
<dbReference type="Proteomes" id="UP000492821">
    <property type="component" value="Unassembled WGS sequence"/>
</dbReference>
<feature type="domain" description="Tyrosine specific protein phosphatases" evidence="3">
    <location>
        <begin position="261"/>
        <end position="334"/>
    </location>
</feature>
<dbReference type="InterPro" id="IPR000387">
    <property type="entry name" value="Tyr_Pase_dom"/>
</dbReference>
<keyword evidence="4" id="KW-1185">Reference proteome</keyword>
<dbReference type="SMART" id="SM00194">
    <property type="entry name" value="PTPc"/>
    <property type="match status" value="1"/>
</dbReference>
<protein>
    <submittedName>
        <fullName evidence="5">Protein-tyrosine phosphatase</fullName>
    </submittedName>
</protein>
<organism evidence="4 5">
    <name type="scientific">Panagrellus redivivus</name>
    <name type="common">Microworm</name>
    <dbReference type="NCBI Taxonomy" id="6233"/>
    <lineage>
        <taxon>Eukaryota</taxon>
        <taxon>Metazoa</taxon>
        <taxon>Ecdysozoa</taxon>
        <taxon>Nematoda</taxon>
        <taxon>Chromadorea</taxon>
        <taxon>Rhabditida</taxon>
        <taxon>Tylenchina</taxon>
        <taxon>Panagrolaimomorpha</taxon>
        <taxon>Panagrolaimoidea</taxon>
        <taxon>Panagrolaimidae</taxon>
        <taxon>Panagrellus</taxon>
    </lineage>
</organism>
<dbReference type="InterPro" id="IPR052782">
    <property type="entry name" value="Oocyte-zygote_transition_reg"/>
</dbReference>
<dbReference type="GO" id="GO:0004725">
    <property type="term" value="F:protein tyrosine phosphatase activity"/>
    <property type="evidence" value="ECO:0007669"/>
    <property type="project" value="InterPro"/>
</dbReference>
<evidence type="ECO:0000313" key="4">
    <source>
        <dbReference type="Proteomes" id="UP000492821"/>
    </source>
</evidence>
<dbReference type="CDD" id="cd00047">
    <property type="entry name" value="PTPc"/>
    <property type="match status" value="1"/>
</dbReference>